<accession>A0A834G161</accession>
<dbReference type="InterPro" id="IPR000782">
    <property type="entry name" value="FAS1_domain"/>
</dbReference>
<dbReference type="InterPro" id="IPR052806">
    <property type="entry name" value="Fasciclin-like_AGP"/>
</dbReference>
<dbReference type="EMBL" id="WJXA01000013">
    <property type="protein sequence ID" value="KAF7119737.1"/>
    <property type="molecule type" value="Genomic_DNA"/>
</dbReference>
<feature type="domain" description="FAS1" evidence="3">
    <location>
        <begin position="40"/>
        <end position="174"/>
    </location>
</feature>
<dbReference type="AlphaFoldDB" id="A0A834G161"/>
<dbReference type="SMART" id="SM00554">
    <property type="entry name" value="FAS1"/>
    <property type="match status" value="2"/>
</dbReference>
<feature type="chain" id="PRO_5032322478" description="FAS1 domain-containing protein" evidence="2">
    <location>
        <begin position="27"/>
        <end position="393"/>
    </location>
</feature>
<dbReference type="Pfam" id="PF02469">
    <property type="entry name" value="Fasciclin"/>
    <property type="match status" value="1"/>
</dbReference>
<evidence type="ECO:0000259" key="3">
    <source>
        <dbReference type="PROSITE" id="PS50213"/>
    </source>
</evidence>
<dbReference type="PROSITE" id="PS50213">
    <property type="entry name" value="FAS1"/>
    <property type="match status" value="1"/>
</dbReference>
<dbReference type="Proteomes" id="UP000626092">
    <property type="component" value="Unassembled WGS sequence"/>
</dbReference>
<keyword evidence="2" id="KW-0732">Signal</keyword>
<dbReference type="PANTHER" id="PTHR33985">
    <property type="entry name" value="OS02G0491300 PROTEIN-RELATED"/>
    <property type="match status" value="1"/>
</dbReference>
<evidence type="ECO:0000313" key="5">
    <source>
        <dbReference type="Proteomes" id="UP000626092"/>
    </source>
</evidence>
<reference evidence="4" key="1">
    <citation type="submission" date="2019-11" db="EMBL/GenBank/DDBJ databases">
        <authorList>
            <person name="Liu Y."/>
            <person name="Hou J."/>
            <person name="Li T.-Q."/>
            <person name="Guan C.-H."/>
            <person name="Wu X."/>
            <person name="Wu H.-Z."/>
            <person name="Ling F."/>
            <person name="Zhang R."/>
            <person name="Shi X.-G."/>
            <person name="Ren J.-P."/>
            <person name="Chen E.-F."/>
            <person name="Sun J.-M."/>
        </authorList>
    </citation>
    <scope>NUCLEOTIDE SEQUENCE</scope>
    <source>
        <strain evidence="4">Adult_tree_wgs_1</strain>
        <tissue evidence="4">Leaves</tissue>
    </source>
</reference>
<dbReference type="SUPFAM" id="SSF82153">
    <property type="entry name" value="FAS1 domain"/>
    <property type="match status" value="1"/>
</dbReference>
<dbReference type="OrthoDB" id="765989at2759"/>
<evidence type="ECO:0000313" key="4">
    <source>
        <dbReference type="EMBL" id="KAF7119737.1"/>
    </source>
</evidence>
<dbReference type="InterPro" id="IPR036378">
    <property type="entry name" value="FAS1_dom_sf"/>
</dbReference>
<dbReference type="Gene3D" id="2.30.180.10">
    <property type="entry name" value="FAS1 domain"/>
    <property type="match status" value="1"/>
</dbReference>
<comment type="caution">
    <text evidence="4">The sequence shown here is derived from an EMBL/GenBank/DDBJ whole genome shotgun (WGS) entry which is preliminary data.</text>
</comment>
<comment type="similarity">
    <text evidence="1">Belongs to the fasciclin-like AGP family.</text>
</comment>
<evidence type="ECO:0000256" key="2">
    <source>
        <dbReference type="SAM" id="SignalP"/>
    </source>
</evidence>
<gene>
    <name evidence="4" type="ORF">RHSIM_Rhsim13G0107200</name>
</gene>
<name>A0A834G161_RHOSS</name>
<evidence type="ECO:0000256" key="1">
    <source>
        <dbReference type="ARBA" id="ARBA00007843"/>
    </source>
</evidence>
<keyword evidence="5" id="KW-1185">Reference proteome</keyword>
<proteinExistence type="inferred from homology"/>
<feature type="signal peptide" evidence="2">
    <location>
        <begin position="1"/>
        <end position="26"/>
    </location>
</feature>
<organism evidence="4 5">
    <name type="scientific">Rhododendron simsii</name>
    <name type="common">Sims's rhododendron</name>
    <dbReference type="NCBI Taxonomy" id="118357"/>
    <lineage>
        <taxon>Eukaryota</taxon>
        <taxon>Viridiplantae</taxon>
        <taxon>Streptophyta</taxon>
        <taxon>Embryophyta</taxon>
        <taxon>Tracheophyta</taxon>
        <taxon>Spermatophyta</taxon>
        <taxon>Magnoliopsida</taxon>
        <taxon>eudicotyledons</taxon>
        <taxon>Gunneridae</taxon>
        <taxon>Pentapetalae</taxon>
        <taxon>asterids</taxon>
        <taxon>Ericales</taxon>
        <taxon>Ericaceae</taxon>
        <taxon>Ericoideae</taxon>
        <taxon>Rhodoreae</taxon>
        <taxon>Rhododendron</taxon>
    </lineage>
</organism>
<sequence length="393" mass="41681">MSAPLLQLSFLLTSIIIIFISAAATTTPIPHLPPPPPHSSSDLFTPILAQLGFRELASAAHSLSTTTAAANPSWHGPATIFAPTDSSLLTCPSCSLPLLLQEHTLPGLYSLPFLLTLPFATKIQTLAPSPLCLTISSDHKNHPKNPKLFVNGVEITRPDLYADQNVVVHGIQGFVSHLSPLSCVIERTTSLSFPPAPPVAEFHLMASMLDDAMLRLRISGFSILALALKVKHSELLELRSMTLFAVNDVGIFADYDGGQSFVENLRMHVVPDMRLAAADLEGLAAGTVLPTIEWGESLVVTTAGGGGALAPMRINYVKVARPDLVSNLKIVVHGLAVPFERVNQTDAVGLARIGRCSFNGVGSEVEGKGGVCEKVGPVAGKEPTVEIEGRHGL</sequence>
<dbReference type="PANTHER" id="PTHR33985:SF2">
    <property type="entry name" value="EXPRESSED PROTEIN"/>
    <property type="match status" value="1"/>
</dbReference>
<protein>
    <recommendedName>
        <fullName evidence="3">FAS1 domain-containing protein</fullName>
    </recommendedName>
</protein>